<dbReference type="PANTHER" id="PTHR48022:SF9">
    <property type="entry name" value="MAJOR FACILITATOR SUPERFAMILY (MFS) PROFILE DOMAIN-CONTAINING PROTEIN"/>
    <property type="match status" value="1"/>
</dbReference>
<dbReference type="PRINTS" id="PR00171">
    <property type="entry name" value="SUGRTRNSPORT"/>
</dbReference>
<dbReference type="PROSITE" id="PS50850">
    <property type="entry name" value="MFS"/>
    <property type="match status" value="1"/>
</dbReference>
<dbReference type="Proteomes" id="UP000224634">
    <property type="component" value="Unassembled WGS sequence"/>
</dbReference>
<feature type="transmembrane region" description="Helical" evidence="9">
    <location>
        <begin position="104"/>
        <end position="124"/>
    </location>
</feature>
<keyword evidence="3 7" id="KW-0813">Transport</keyword>
<name>A0A2B7WJC0_POLH7</name>
<evidence type="ECO:0000256" key="8">
    <source>
        <dbReference type="SAM" id="MobiDB-lite"/>
    </source>
</evidence>
<proteinExistence type="inferred from homology"/>
<evidence type="ECO:0000256" key="2">
    <source>
        <dbReference type="ARBA" id="ARBA00010992"/>
    </source>
</evidence>
<dbReference type="InterPro" id="IPR005829">
    <property type="entry name" value="Sugar_transporter_CS"/>
</dbReference>
<feature type="region of interest" description="Disordered" evidence="8">
    <location>
        <begin position="496"/>
        <end position="519"/>
    </location>
</feature>
<feature type="transmembrane region" description="Helical" evidence="9">
    <location>
        <begin position="48"/>
        <end position="71"/>
    </location>
</feature>
<accession>A0A2B7WJC0</accession>
<comment type="caution">
    <text evidence="11">The sequence shown here is derived from an EMBL/GenBank/DDBJ whole genome shotgun (WGS) entry which is preliminary data.</text>
</comment>
<evidence type="ECO:0000256" key="5">
    <source>
        <dbReference type="ARBA" id="ARBA00022989"/>
    </source>
</evidence>
<feature type="transmembrane region" description="Helical" evidence="9">
    <location>
        <begin position="78"/>
        <end position="98"/>
    </location>
</feature>
<protein>
    <recommendedName>
        <fullName evidence="10">Major facilitator superfamily (MFS) profile domain-containing protein</fullName>
    </recommendedName>
</protein>
<evidence type="ECO:0000256" key="1">
    <source>
        <dbReference type="ARBA" id="ARBA00004141"/>
    </source>
</evidence>
<dbReference type="PROSITE" id="PS00217">
    <property type="entry name" value="SUGAR_TRANSPORT_2"/>
    <property type="match status" value="1"/>
</dbReference>
<comment type="similarity">
    <text evidence="2 7">Belongs to the major facilitator superfamily. Sugar transporter (TC 2.A.1.1) family.</text>
</comment>
<evidence type="ECO:0000259" key="10">
    <source>
        <dbReference type="PROSITE" id="PS50850"/>
    </source>
</evidence>
<feature type="transmembrane region" description="Helical" evidence="9">
    <location>
        <begin position="168"/>
        <end position="189"/>
    </location>
</feature>
<dbReference type="STRING" id="1447883.A0A2B7WJC0"/>
<dbReference type="GO" id="GO:0016020">
    <property type="term" value="C:membrane"/>
    <property type="evidence" value="ECO:0007669"/>
    <property type="project" value="UniProtKB-SubCell"/>
</dbReference>
<feature type="transmembrane region" description="Helical" evidence="9">
    <location>
        <begin position="136"/>
        <end position="156"/>
    </location>
</feature>
<dbReference type="Pfam" id="PF00083">
    <property type="entry name" value="Sugar_tr"/>
    <property type="match status" value="1"/>
</dbReference>
<dbReference type="OrthoDB" id="6612291at2759"/>
<keyword evidence="6 9" id="KW-0472">Membrane</keyword>
<dbReference type="Gene3D" id="1.20.1250.20">
    <property type="entry name" value="MFS general substrate transporter like domains"/>
    <property type="match status" value="1"/>
</dbReference>
<feature type="transmembrane region" description="Helical" evidence="9">
    <location>
        <begin position="344"/>
        <end position="363"/>
    </location>
</feature>
<dbReference type="InterPro" id="IPR050360">
    <property type="entry name" value="MFS_Sugar_Transporters"/>
</dbReference>
<feature type="transmembrane region" description="Helical" evidence="9">
    <location>
        <begin position="274"/>
        <end position="292"/>
    </location>
</feature>
<reference evidence="11 12" key="1">
    <citation type="submission" date="2017-10" db="EMBL/GenBank/DDBJ databases">
        <title>Comparative genomics in systemic dimorphic fungi from Ajellomycetaceae.</title>
        <authorList>
            <person name="Munoz J.F."/>
            <person name="Mcewen J.G."/>
            <person name="Clay O.K."/>
            <person name="Cuomo C.A."/>
        </authorList>
    </citation>
    <scope>NUCLEOTIDE SEQUENCE [LARGE SCALE GENOMIC DNA]</scope>
    <source>
        <strain evidence="11 12">UAMH7299</strain>
    </source>
</reference>
<dbReference type="GO" id="GO:0005351">
    <property type="term" value="F:carbohydrate:proton symporter activity"/>
    <property type="evidence" value="ECO:0007669"/>
    <property type="project" value="TreeGrafter"/>
</dbReference>
<dbReference type="FunFam" id="1.20.1250.20:FF:000090">
    <property type="entry name" value="MFS sugar transporter, putative"/>
    <property type="match status" value="1"/>
</dbReference>
<keyword evidence="12" id="KW-1185">Reference proteome</keyword>
<evidence type="ECO:0000256" key="6">
    <source>
        <dbReference type="ARBA" id="ARBA00023136"/>
    </source>
</evidence>
<organism evidence="11 12">
    <name type="scientific">Polytolypa hystricis (strain UAMH7299)</name>
    <dbReference type="NCBI Taxonomy" id="1447883"/>
    <lineage>
        <taxon>Eukaryota</taxon>
        <taxon>Fungi</taxon>
        <taxon>Dikarya</taxon>
        <taxon>Ascomycota</taxon>
        <taxon>Pezizomycotina</taxon>
        <taxon>Eurotiomycetes</taxon>
        <taxon>Eurotiomycetidae</taxon>
        <taxon>Onygenales</taxon>
        <taxon>Onygenales incertae sedis</taxon>
        <taxon>Polytolypa</taxon>
    </lineage>
</organism>
<dbReference type="InterPro" id="IPR020846">
    <property type="entry name" value="MFS_dom"/>
</dbReference>
<dbReference type="InterPro" id="IPR003663">
    <property type="entry name" value="Sugar/inositol_transpt"/>
</dbReference>
<dbReference type="NCBIfam" id="TIGR00879">
    <property type="entry name" value="SP"/>
    <property type="match status" value="1"/>
</dbReference>
<dbReference type="PANTHER" id="PTHR48022">
    <property type="entry name" value="PLASTIDIC GLUCOSE TRANSPORTER 4"/>
    <property type="match status" value="1"/>
</dbReference>
<sequence length="519" mass="56349">MAFILVTICCAFAALGSFLFGYDTGIIVPSIAQDDFTQHFGEGLNDASVGGIISSFTGGAIIGSAGVSYISDTYGRRVAIFVGGLLATLGAALQGGTINIAMLIAGRFIAGIAIGLMSATIPVYCSEVAPPRIRGLLAGLQQWMLGWGFVVAQWVGFGCSHSQTSFSWRFPLSLQALPGFVLAVGALFLPETPRWLIEHDMQEEGYKVLVRLHTNKRNNTKNSNDNSTGTTAAPSLVELEYKQISDSIALEHSESAHSSWRDLLFNNPTWRHRILLAAGIQALTQCSGINVINYYGPRIYATLGFSTSRSLMIIGISGALAQTWNTVCLGLLDHIGRRKLLIPSMIGMGATLCVEATLTQYFNPDTSSNDHALRAAVAMYFVYSFFFTPLGVISWIYPSEIFPTGLRARGTSVSTLVNWSLNLVFAQCSPIGLSRLGYRFFYCFMAFNWVGALLVWAFYPETVGRSLEEVEEVFEGANGVWTRWGAGRGRRDLENNGVGGQKGSWGGTDIEMSDMDKVA</sequence>
<evidence type="ECO:0000313" key="11">
    <source>
        <dbReference type="EMBL" id="PGG99463.1"/>
    </source>
</evidence>
<keyword evidence="5 9" id="KW-1133">Transmembrane helix</keyword>
<dbReference type="EMBL" id="PDNA01000270">
    <property type="protein sequence ID" value="PGG99463.1"/>
    <property type="molecule type" value="Genomic_DNA"/>
</dbReference>
<dbReference type="InterPro" id="IPR005828">
    <property type="entry name" value="MFS_sugar_transport-like"/>
</dbReference>
<feature type="transmembrane region" description="Helical" evidence="9">
    <location>
        <begin position="375"/>
        <end position="397"/>
    </location>
</feature>
<feature type="domain" description="Major facilitator superfamily (MFS) profile" evidence="10">
    <location>
        <begin position="9"/>
        <end position="463"/>
    </location>
</feature>
<evidence type="ECO:0000256" key="3">
    <source>
        <dbReference type="ARBA" id="ARBA00022448"/>
    </source>
</evidence>
<keyword evidence="4 9" id="KW-0812">Transmembrane</keyword>
<feature type="transmembrane region" description="Helical" evidence="9">
    <location>
        <begin position="312"/>
        <end position="332"/>
    </location>
</feature>
<comment type="subcellular location">
    <subcellularLocation>
        <location evidence="1">Membrane</location>
        <topology evidence="1">Multi-pass membrane protein</topology>
    </subcellularLocation>
</comment>
<gene>
    <name evidence="11" type="ORF">AJ80_09349</name>
</gene>
<feature type="transmembrane region" description="Helical" evidence="9">
    <location>
        <begin position="440"/>
        <end position="459"/>
    </location>
</feature>
<feature type="compositionally biased region" description="Gly residues" evidence="8">
    <location>
        <begin position="497"/>
        <end position="506"/>
    </location>
</feature>
<dbReference type="SUPFAM" id="SSF103473">
    <property type="entry name" value="MFS general substrate transporter"/>
    <property type="match status" value="1"/>
</dbReference>
<evidence type="ECO:0000256" key="9">
    <source>
        <dbReference type="SAM" id="Phobius"/>
    </source>
</evidence>
<dbReference type="AlphaFoldDB" id="A0A2B7WJC0"/>
<dbReference type="InterPro" id="IPR036259">
    <property type="entry name" value="MFS_trans_sf"/>
</dbReference>
<evidence type="ECO:0000256" key="7">
    <source>
        <dbReference type="RuleBase" id="RU003346"/>
    </source>
</evidence>
<evidence type="ECO:0000256" key="4">
    <source>
        <dbReference type="ARBA" id="ARBA00022692"/>
    </source>
</evidence>
<evidence type="ECO:0000313" key="12">
    <source>
        <dbReference type="Proteomes" id="UP000224634"/>
    </source>
</evidence>